<reference evidence="3" key="1">
    <citation type="journal article" date="2019" name="Int. J. Syst. Evol. Microbiol.">
        <title>The Global Catalogue of Microorganisms (GCM) 10K type strain sequencing project: providing services to taxonomists for standard genome sequencing and annotation.</title>
        <authorList>
            <consortium name="The Broad Institute Genomics Platform"/>
            <consortium name="The Broad Institute Genome Sequencing Center for Infectious Disease"/>
            <person name="Wu L."/>
            <person name="Ma J."/>
        </authorList>
    </citation>
    <scope>NUCLEOTIDE SEQUENCE [LARGE SCALE GENOMIC DNA]</scope>
    <source>
        <strain evidence="3">CGMCC 4.1467</strain>
    </source>
</reference>
<keyword evidence="3" id="KW-1185">Reference proteome</keyword>
<dbReference type="Gene3D" id="3.40.30.10">
    <property type="entry name" value="Glutaredoxin"/>
    <property type="match status" value="1"/>
</dbReference>
<evidence type="ECO:0000313" key="2">
    <source>
        <dbReference type="EMBL" id="MFC7337101.1"/>
    </source>
</evidence>
<gene>
    <name evidence="2" type="ORF">ACFQY0_07925</name>
</gene>
<feature type="transmembrane region" description="Helical" evidence="1">
    <location>
        <begin position="21"/>
        <end position="41"/>
    </location>
</feature>
<comment type="caution">
    <text evidence="2">The sequence shown here is derived from an EMBL/GenBank/DDBJ whole genome shotgun (WGS) entry which is preliminary data.</text>
</comment>
<organism evidence="2 3">
    <name type="scientific">Haloferula chungangensis</name>
    <dbReference type="NCBI Taxonomy" id="1048331"/>
    <lineage>
        <taxon>Bacteria</taxon>
        <taxon>Pseudomonadati</taxon>
        <taxon>Verrucomicrobiota</taxon>
        <taxon>Verrucomicrobiia</taxon>
        <taxon>Verrucomicrobiales</taxon>
        <taxon>Verrucomicrobiaceae</taxon>
        <taxon>Haloferula</taxon>
    </lineage>
</organism>
<dbReference type="InterPro" id="IPR036249">
    <property type="entry name" value="Thioredoxin-like_sf"/>
</dbReference>
<protein>
    <recommendedName>
        <fullName evidence="4">SCO family protein</fullName>
    </recommendedName>
</protein>
<evidence type="ECO:0000313" key="3">
    <source>
        <dbReference type="Proteomes" id="UP001596472"/>
    </source>
</evidence>
<evidence type="ECO:0008006" key="4">
    <source>
        <dbReference type="Google" id="ProtNLM"/>
    </source>
</evidence>
<sequence length="269" mass="30617">MKRYPAQDLEPAVRDPKKLRLTGIILVVLMLVSGFGILIAYNRSAKRQAGDDRPALGSGRLDKNFRVWRQDESEAALLDMEGDVFVISPVSFEQPEGWKTTRKVLQDLKARYGSRDDFHLVMMTVDPENEPPTKLAGYAEELGAELPFWWLVGASEESTHKFLKNRLKAQIMPHKKDGEWQYDRSLVIVDRDRHLRQATVRAKNSKGKELNFRNPVPLDFEQAAAWDGEGRTEGLEKSNVESMQDLLYKTIDDLLAQPAAEKPDAEQKP</sequence>
<keyword evidence="1" id="KW-0812">Transmembrane</keyword>
<accession>A0ABW2L7P2</accession>
<dbReference type="SUPFAM" id="SSF52833">
    <property type="entry name" value="Thioredoxin-like"/>
    <property type="match status" value="1"/>
</dbReference>
<dbReference type="Proteomes" id="UP001596472">
    <property type="component" value="Unassembled WGS sequence"/>
</dbReference>
<evidence type="ECO:0000256" key="1">
    <source>
        <dbReference type="SAM" id="Phobius"/>
    </source>
</evidence>
<keyword evidence="1" id="KW-1133">Transmembrane helix</keyword>
<dbReference type="RefSeq" id="WP_379711097.1">
    <property type="nucleotide sequence ID" value="NZ_JBHTBS010000003.1"/>
</dbReference>
<keyword evidence="1" id="KW-0472">Membrane</keyword>
<proteinExistence type="predicted"/>
<dbReference type="EMBL" id="JBHTBS010000003">
    <property type="protein sequence ID" value="MFC7337101.1"/>
    <property type="molecule type" value="Genomic_DNA"/>
</dbReference>
<name>A0ABW2L7P2_9BACT</name>